<protein>
    <submittedName>
        <fullName evidence="8">Uncharacterized protein</fullName>
    </submittedName>
</protein>
<proteinExistence type="inferred from homology"/>
<feature type="domain" description="HTH cro/C1-type" evidence="6">
    <location>
        <begin position="165"/>
        <end position="181"/>
    </location>
</feature>
<reference evidence="8" key="1">
    <citation type="journal article" date="2019" name="bioRxiv">
        <title>The Genome of the Zebra Mussel, Dreissena polymorpha: A Resource for Invasive Species Research.</title>
        <authorList>
            <person name="McCartney M.A."/>
            <person name="Auch B."/>
            <person name="Kono T."/>
            <person name="Mallez S."/>
            <person name="Zhang Y."/>
            <person name="Obille A."/>
            <person name="Becker A."/>
            <person name="Abrahante J.E."/>
            <person name="Garbe J."/>
            <person name="Badalamenti J.P."/>
            <person name="Herman A."/>
            <person name="Mangelson H."/>
            <person name="Liachko I."/>
            <person name="Sullivan S."/>
            <person name="Sone E.D."/>
            <person name="Koren S."/>
            <person name="Silverstein K.A.T."/>
            <person name="Beckman K.B."/>
            <person name="Gohl D.M."/>
        </authorList>
    </citation>
    <scope>NUCLEOTIDE SEQUENCE</scope>
    <source>
        <strain evidence="8">Duluth1</strain>
        <tissue evidence="8">Whole animal</tissue>
    </source>
</reference>
<dbReference type="Pfam" id="PF05049">
    <property type="entry name" value="IIGP"/>
    <property type="match status" value="1"/>
</dbReference>
<keyword evidence="5" id="KW-0472">Membrane</keyword>
<feature type="transmembrane region" description="Helical" evidence="5">
    <location>
        <begin position="218"/>
        <end position="239"/>
    </location>
</feature>
<dbReference type="PANTHER" id="PTHR32341:SF10">
    <property type="entry name" value="INTERFERON-INDUCIBLE GTPASE 5"/>
    <property type="match status" value="1"/>
</dbReference>
<dbReference type="PANTHER" id="PTHR32341">
    <property type="entry name" value="INTERFERON-INDUCIBLE GTPASE"/>
    <property type="match status" value="1"/>
</dbReference>
<dbReference type="InterPro" id="IPR030385">
    <property type="entry name" value="G_IRG_dom"/>
</dbReference>
<dbReference type="InterPro" id="IPR001387">
    <property type="entry name" value="Cro/C1-type_HTH"/>
</dbReference>
<dbReference type="PROSITE" id="PS50943">
    <property type="entry name" value="HTH_CROC1"/>
    <property type="match status" value="1"/>
</dbReference>
<dbReference type="InterPro" id="IPR007743">
    <property type="entry name" value="Immunity-related_GTPase-like"/>
</dbReference>
<reference evidence="8" key="2">
    <citation type="submission" date="2020-11" db="EMBL/GenBank/DDBJ databases">
        <authorList>
            <person name="McCartney M.A."/>
            <person name="Auch B."/>
            <person name="Kono T."/>
            <person name="Mallez S."/>
            <person name="Becker A."/>
            <person name="Gohl D.M."/>
            <person name="Silverstein K.A.T."/>
            <person name="Koren S."/>
            <person name="Bechman K.B."/>
            <person name="Herman A."/>
            <person name="Abrahante J.E."/>
            <person name="Garbe J."/>
        </authorList>
    </citation>
    <scope>NUCLEOTIDE SEQUENCE</scope>
    <source>
        <strain evidence="8">Duluth1</strain>
        <tissue evidence="8">Whole animal</tissue>
    </source>
</reference>
<gene>
    <name evidence="8" type="ORF">DPMN_045078</name>
</gene>
<evidence type="ECO:0000256" key="4">
    <source>
        <dbReference type="ARBA" id="ARBA00023134"/>
    </source>
</evidence>
<dbReference type="GO" id="GO:0016787">
    <property type="term" value="F:hydrolase activity"/>
    <property type="evidence" value="ECO:0007669"/>
    <property type="project" value="UniProtKB-KW"/>
</dbReference>
<evidence type="ECO:0000259" key="7">
    <source>
        <dbReference type="PROSITE" id="PS51716"/>
    </source>
</evidence>
<evidence type="ECO:0000259" key="6">
    <source>
        <dbReference type="PROSITE" id="PS50943"/>
    </source>
</evidence>
<feature type="domain" description="IRG-type G" evidence="7">
    <location>
        <begin position="1"/>
        <end position="90"/>
    </location>
</feature>
<accession>A0A9D4HZB3</accession>
<dbReference type="GO" id="GO:0005525">
    <property type="term" value="F:GTP binding"/>
    <property type="evidence" value="ECO:0007669"/>
    <property type="project" value="UniProtKB-KW"/>
</dbReference>
<keyword evidence="9" id="KW-1185">Reference proteome</keyword>
<keyword evidence="5" id="KW-0812">Transmembrane</keyword>
<evidence type="ECO:0000256" key="2">
    <source>
        <dbReference type="ARBA" id="ARBA00022741"/>
    </source>
</evidence>
<dbReference type="GO" id="GO:0016020">
    <property type="term" value="C:membrane"/>
    <property type="evidence" value="ECO:0007669"/>
    <property type="project" value="InterPro"/>
</dbReference>
<dbReference type="Proteomes" id="UP000828390">
    <property type="component" value="Unassembled WGS sequence"/>
</dbReference>
<dbReference type="InterPro" id="IPR051515">
    <property type="entry name" value="IRG"/>
</dbReference>
<evidence type="ECO:0000256" key="1">
    <source>
        <dbReference type="ARBA" id="ARBA00005429"/>
    </source>
</evidence>
<comment type="caution">
    <text evidence="8">The sequence shown here is derived from an EMBL/GenBank/DDBJ whole genome shotgun (WGS) entry which is preliminary data.</text>
</comment>
<sequence>MENDSWLAKEILASDKQFYFVRPMIDNDIENDKKIHRSCHNPNTVLEHIRSDCIKKLKETGMLETKVFLVNNYDADHFDFHKLFSQLKNDAPESKKQALILCFAAISPETIEEKCKLLTKRIYKVTFLSSIASTIPIPGTGIAVDFMLMKTESEFYREQLGTNEESLKAIAKHLNVSLDDLISKEDLQSSIVFRSKVAFVNYFSSLLIFKNVENVSKVVLPFLGSIVLIVTTYPASVVIQKRLLQLCKEEAFRLLKFKSIYINKQQSETTEEI</sequence>
<dbReference type="AlphaFoldDB" id="A0A9D4HZB3"/>
<name>A0A9D4HZB3_DREPO</name>
<keyword evidence="3" id="KW-0378">Hydrolase</keyword>
<dbReference type="InterPro" id="IPR027417">
    <property type="entry name" value="P-loop_NTPase"/>
</dbReference>
<dbReference type="Gene3D" id="3.40.50.300">
    <property type="entry name" value="P-loop containing nucleotide triphosphate hydrolases"/>
    <property type="match status" value="1"/>
</dbReference>
<dbReference type="EMBL" id="JAIWYP010000011">
    <property type="protein sequence ID" value="KAH3738444.1"/>
    <property type="molecule type" value="Genomic_DNA"/>
</dbReference>
<evidence type="ECO:0000256" key="3">
    <source>
        <dbReference type="ARBA" id="ARBA00022801"/>
    </source>
</evidence>
<keyword evidence="5" id="KW-1133">Transmembrane helix</keyword>
<comment type="similarity">
    <text evidence="1">Belongs to the TRAFAC class dynamin-like GTPase superfamily. IRG family.</text>
</comment>
<dbReference type="PROSITE" id="PS51716">
    <property type="entry name" value="G_IRG"/>
    <property type="match status" value="1"/>
</dbReference>
<keyword evidence="2" id="KW-0547">Nucleotide-binding</keyword>
<evidence type="ECO:0000256" key="5">
    <source>
        <dbReference type="SAM" id="Phobius"/>
    </source>
</evidence>
<evidence type="ECO:0000313" key="9">
    <source>
        <dbReference type="Proteomes" id="UP000828390"/>
    </source>
</evidence>
<organism evidence="8 9">
    <name type="scientific">Dreissena polymorpha</name>
    <name type="common">Zebra mussel</name>
    <name type="synonym">Mytilus polymorpha</name>
    <dbReference type="NCBI Taxonomy" id="45954"/>
    <lineage>
        <taxon>Eukaryota</taxon>
        <taxon>Metazoa</taxon>
        <taxon>Spiralia</taxon>
        <taxon>Lophotrochozoa</taxon>
        <taxon>Mollusca</taxon>
        <taxon>Bivalvia</taxon>
        <taxon>Autobranchia</taxon>
        <taxon>Heteroconchia</taxon>
        <taxon>Euheterodonta</taxon>
        <taxon>Imparidentia</taxon>
        <taxon>Neoheterodontei</taxon>
        <taxon>Myida</taxon>
        <taxon>Dreissenoidea</taxon>
        <taxon>Dreissenidae</taxon>
        <taxon>Dreissena</taxon>
    </lineage>
</organism>
<keyword evidence="4" id="KW-0342">GTP-binding</keyword>
<evidence type="ECO:0000313" key="8">
    <source>
        <dbReference type="EMBL" id="KAH3738444.1"/>
    </source>
</evidence>